<dbReference type="InterPro" id="IPR007816">
    <property type="entry name" value="ResB-like_domain"/>
</dbReference>
<feature type="domain" description="ResB-like" evidence="8">
    <location>
        <begin position="337"/>
        <end position="414"/>
    </location>
</feature>
<dbReference type="Proteomes" id="UP001403385">
    <property type="component" value="Unassembled WGS sequence"/>
</dbReference>
<keyword evidence="4 6" id="KW-1133">Transmembrane helix</keyword>
<evidence type="ECO:0000256" key="1">
    <source>
        <dbReference type="ARBA" id="ARBA00004141"/>
    </source>
</evidence>
<evidence type="ECO:0000256" key="5">
    <source>
        <dbReference type="ARBA" id="ARBA00023136"/>
    </source>
</evidence>
<feature type="transmembrane region" description="Helical" evidence="6">
    <location>
        <begin position="464"/>
        <end position="480"/>
    </location>
</feature>
<dbReference type="Pfam" id="PF01578">
    <property type="entry name" value="Cytochrom_C_asm"/>
    <property type="match status" value="1"/>
</dbReference>
<gene>
    <name evidence="9" type="primary">ccsA</name>
    <name evidence="9" type="ORF">AAG747_24170</name>
</gene>
<feature type="transmembrane region" description="Helical" evidence="6">
    <location>
        <begin position="748"/>
        <end position="769"/>
    </location>
</feature>
<dbReference type="GO" id="GO:0017004">
    <property type="term" value="P:cytochrome complex assembly"/>
    <property type="evidence" value="ECO:0007669"/>
    <property type="project" value="UniProtKB-KW"/>
</dbReference>
<accession>A0AAW9S1I2</accession>
<keyword evidence="5 6" id="KW-0472">Membrane</keyword>
<organism evidence="9 10">
    <name type="scientific">Rapidithrix thailandica</name>
    <dbReference type="NCBI Taxonomy" id="413964"/>
    <lineage>
        <taxon>Bacteria</taxon>
        <taxon>Pseudomonadati</taxon>
        <taxon>Bacteroidota</taxon>
        <taxon>Cytophagia</taxon>
        <taxon>Cytophagales</taxon>
        <taxon>Flammeovirgaceae</taxon>
        <taxon>Rapidithrix</taxon>
    </lineage>
</organism>
<evidence type="ECO:0000256" key="2">
    <source>
        <dbReference type="ARBA" id="ARBA00022692"/>
    </source>
</evidence>
<feature type="transmembrane region" description="Helical" evidence="6">
    <location>
        <begin position="78"/>
        <end position="99"/>
    </location>
</feature>
<protein>
    <submittedName>
        <fullName evidence="9">Cytochrome c biogenesis protein CcsA</fullName>
    </submittedName>
</protein>
<feature type="transmembrane region" description="Helical" evidence="6">
    <location>
        <begin position="781"/>
        <end position="804"/>
    </location>
</feature>
<feature type="transmembrane region" description="Helical" evidence="6">
    <location>
        <begin position="878"/>
        <end position="904"/>
    </location>
</feature>
<keyword evidence="3" id="KW-0201">Cytochrome c-type biogenesis</keyword>
<evidence type="ECO:0000256" key="6">
    <source>
        <dbReference type="SAM" id="Phobius"/>
    </source>
</evidence>
<dbReference type="InterPro" id="IPR002541">
    <property type="entry name" value="Cyt_c_assembly"/>
</dbReference>
<dbReference type="RefSeq" id="WP_346823821.1">
    <property type="nucleotide sequence ID" value="NZ_JBDKWZ010000019.1"/>
</dbReference>
<feature type="domain" description="Cytochrome c assembly protein" evidence="7">
    <location>
        <begin position="810"/>
        <end position="1014"/>
    </location>
</feature>
<dbReference type="EMBL" id="JBDKWZ010000019">
    <property type="protein sequence ID" value="MEN7551039.1"/>
    <property type="molecule type" value="Genomic_DNA"/>
</dbReference>
<dbReference type="AlphaFoldDB" id="A0AAW9S1I2"/>
<feature type="transmembrane region" description="Helical" evidence="6">
    <location>
        <begin position="48"/>
        <end position="66"/>
    </location>
</feature>
<dbReference type="GO" id="GO:0020037">
    <property type="term" value="F:heme binding"/>
    <property type="evidence" value="ECO:0007669"/>
    <property type="project" value="InterPro"/>
</dbReference>
<reference evidence="9 10" key="1">
    <citation type="submission" date="2024-04" db="EMBL/GenBank/DDBJ databases">
        <title>Novel genus in family Flammeovirgaceae.</title>
        <authorList>
            <person name="Nguyen T.H."/>
            <person name="Vuong T.Q."/>
            <person name="Le H."/>
            <person name="Kim S.-G."/>
        </authorList>
    </citation>
    <scope>NUCLEOTIDE SEQUENCE [LARGE SCALE GENOMIC DNA]</scope>
    <source>
        <strain evidence="9 10">JCM 23209</strain>
    </source>
</reference>
<feature type="transmembrane region" description="Helical" evidence="6">
    <location>
        <begin position="986"/>
        <end position="1007"/>
    </location>
</feature>
<proteinExistence type="predicted"/>
<comment type="caution">
    <text evidence="9">The sequence shown here is derived from an EMBL/GenBank/DDBJ whole genome shotgun (WGS) entry which is preliminary data.</text>
</comment>
<dbReference type="PANTHER" id="PTHR30071">
    <property type="entry name" value="HEME EXPORTER PROTEIN C"/>
    <property type="match status" value="1"/>
</dbReference>
<dbReference type="Pfam" id="PF05140">
    <property type="entry name" value="ResB"/>
    <property type="match status" value="1"/>
</dbReference>
<evidence type="ECO:0000259" key="7">
    <source>
        <dbReference type="Pfam" id="PF01578"/>
    </source>
</evidence>
<sequence length="1067" mass="122153">MRTIWSLIVSGKTTLVLFFLYALAMGTATFVENDFGTPAARNLVYEAWWFEWIMLLLGVNFIGNIFKYKLLQRKKLPILLFHLAFILVLAGAWVTRYLGFEGILRIRENQANNRMITEKFYLSGMIETPGWQQAFEFQEKLGLFDHDFHQEISMGDKTIALEVVQFIPQAEPQIIPDTQGSALLQLVVADSSGRKDHFLQKGQQVHTKHLTFQFGPQTKNTISLVETDSGFYMCHPVPLQFMHMDTQEAGILPGGSYSKLKLRTLYQHHNLRFTIPAIHANSSLKYVTCQDKEKAKQLDDLTIVKVSFNGETQQANLWSAQGFISRPEQIQVGGADCVLSYGPKVHELPFSLYLRDFQLERYPGSQSPSSYASEVTVMDAGQETPTRIFMNNVLDYKGYRFFQASYDTDEKGTVLSVNHDWWGTQITYMGYFLMGLGMFLTLFGKGSRFLQLNKQLNSLKKRSVPVAVFLTLLVALPYSSRANEVDSLESFNEEDITHWLSLQYIAPNHADNFGALLVQDLDGRIKPINSLASEFLRKLMRKTHYTFQVKEETYTYSADQVFLAINAEPTAWSFIPLIKIDPKKGKEIQKIVPVNSKSLAAFRDFFDEKGNYLLFEQVEKANLKKPAERSELDNELINVDERFNILYHTLSGKYLKIFPLPNDPSHTWYPGQQDASVFKGEDSVFVKNILPIYYQSIQQARTDKQWEKPEEYLDYIKTYQNKMGEAVLPAEEQVKAELLYNRLDLFSFLFKVCWILGPIMLVLAIVRVFAVKRTWVKASWWFMLALSMAVFLLHTFNLLLRWYAGGHAPWSNGYEMTLLVSWSLLLFGWVFSKKSDFTLPLSVLFSGTLLFVAWLDWLNPEITNLVPVLKSYWLKIHVAIIVGSYAPLALSALLGTLSLFFMIFKNENNQKALSKSITELTCINEMSMTIGLFLLSVGTFLGGVWANESWGRYWAWDPKETWALISIIVYAFVLHMRFVPGMKGHYAFNLAGLLAFASILMTSFGVNYYLAGLHSYAKGDPVPVPDFVYWTIAFVALLAVVSYIQYRKFKKLQKSNKGKETEEKVLA</sequence>
<dbReference type="InterPro" id="IPR045062">
    <property type="entry name" value="Cyt_c_biogenesis_CcsA/CcmC"/>
</dbReference>
<evidence type="ECO:0000256" key="4">
    <source>
        <dbReference type="ARBA" id="ARBA00022989"/>
    </source>
</evidence>
<keyword evidence="2 6" id="KW-0812">Transmembrane</keyword>
<feature type="transmembrane region" description="Helical" evidence="6">
    <location>
        <begin position="925"/>
        <end position="946"/>
    </location>
</feature>
<comment type="subcellular location">
    <subcellularLocation>
        <location evidence="1">Membrane</location>
        <topology evidence="1">Multi-pass membrane protein</topology>
    </subcellularLocation>
</comment>
<feature type="transmembrane region" description="Helical" evidence="6">
    <location>
        <begin position="839"/>
        <end position="858"/>
    </location>
</feature>
<name>A0AAW9S1I2_9BACT</name>
<evidence type="ECO:0000313" key="10">
    <source>
        <dbReference type="Proteomes" id="UP001403385"/>
    </source>
</evidence>
<evidence type="ECO:0000256" key="3">
    <source>
        <dbReference type="ARBA" id="ARBA00022748"/>
    </source>
</evidence>
<feature type="transmembrane region" description="Helical" evidence="6">
    <location>
        <begin position="1027"/>
        <end position="1046"/>
    </location>
</feature>
<feature type="transmembrane region" description="Helical" evidence="6">
    <location>
        <begin position="421"/>
        <end position="443"/>
    </location>
</feature>
<dbReference type="GO" id="GO:0005886">
    <property type="term" value="C:plasma membrane"/>
    <property type="evidence" value="ECO:0007669"/>
    <property type="project" value="TreeGrafter"/>
</dbReference>
<evidence type="ECO:0000259" key="8">
    <source>
        <dbReference type="Pfam" id="PF05140"/>
    </source>
</evidence>
<dbReference type="PANTHER" id="PTHR30071:SF1">
    <property type="entry name" value="CYTOCHROME B_B6 PROTEIN-RELATED"/>
    <property type="match status" value="1"/>
</dbReference>
<feature type="transmembrane region" description="Helical" evidence="6">
    <location>
        <begin position="816"/>
        <end position="832"/>
    </location>
</feature>
<keyword evidence="10" id="KW-1185">Reference proteome</keyword>
<evidence type="ECO:0000313" key="9">
    <source>
        <dbReference type="EMBL" id="MEN7551039.1"/>
    </source>
</evidence>
<feature type="transmembrane region" description="Helical" evidence="6">
    <location>
        <begin position="961"/>
        <end position="979"/>
    </location>
</feature>